<name>A0A7I8D2W8_9FIRM</name>
<evidence type="ECO:0000256" key="6">
    <source>
        <dbReference type="ARBA" id="ARBA00022840"/>
    </source>
</evidence>
<keyword evidence="5 11" id="KW-0547">Nucleotide-binding</keyword>
<keyword evidence="6 11" id="KW-0067">ATP-binding</keyword>
<proteinExistence type="inferred from homology"/>
<evidence type="ECO:0000256" key="7">
    <source>
        <dbReference type="ARBA" id="ARBA00022958"/>
    </source>
</evidence>
<gene>
    <name evidence="11 12" type="primary">kdpC</name>
    <name evidence="12" type="ORF">C12CBH8_07010</name>
</gene>
<dbReference type="NCBIfam" id="NF001454">
    <property type="entry name" value="PRK00315.1"/>
    <property type="match status" value="1"/>
</dbReference>
<evidence type="ECO:0000256" key="10">
    <source>
        <dbReference type="ARBA" id="ARBA00023136"/>
    </source>
</evidence>
<dbReference type="PIRSF" id="PIRSF001296">
    <property type="entry name" value="K_ATPase_KdpC"/>
    <property type="match status" value="1"/>
</dbReference>
<dbReference type="PANTHER" id="PTHR30042:SF2">
    <property type="entry name" value="POTASSIUM-TRANSPORTING ATPASE KDPC SUBUNIT"/>
    <property type="match status" value="1"/>
</dbReference>
<keyword evidence="13" id="KW-1185">Reference proteome</keyword>
<dbReference type="InterPro" id="IPR003820">
    <property type="entry name" value="KdpC"/>
</dbReference>
<feature type="transmembrane region" description="Helical" evidence="11">
    <location>
        <begin position="12"/>
        <end position="34"/>
    </location>
</feature>
<evidence type="ECO:0000256" key="5">
    <source>
        <dbReference type="ARBA" id="ARBA00022741"/>
    </source>
</evidence>
<evidence type="ECO:0000256" key="8">
    <source>
        <dbReference type="ARBA" id="ARBA00022989"/>
    </source>
</evidence>
<evidence type="ECO:0000256" key="9">
    <source>
        <dbReference type="ARBA" id="ARBA00023065"/>
    </source>
</evidence>
<keyword evidence="9 11" id="KW-0406">Ion transport</keyword>
<evidence type="ECO:0000256" key="2">
    <source>
        <dbReference type="ARBA" id="ARBA00022475"/>
    </source>
</evidence>
<keyword evidence="8 11" id="KW-1133">Transmembrane helix</keyword>
<accession>A0A7I8D2W8</accession>
<dbReference type="NCBIfam" id="TIGR00681">
    <property type="entry name" value="kdpC"/>
    <property type="match status" value="1"/>
</dbReference>
<comment type="similarity">
    <text evidence="11">Belongs to the KdpC family.</text>
</comment>
<dbReference type="HAMAP" id="MF_00276">
    <property type="entry name" value="KdpC"/>
    <property type="match status" value="1"/>
</dbReference>
<keyword evidence="1 11" id="KW-0813">Transport</keyword>
<keyword evidence="3 11" id="KW-0633">Potassium transport</keyword>
<sequence length="222" mass="24009">MKESVKHFLHGTRQAVIVTIVLMLICGLLFPLLLTGLSSLIFPHQAGGSLLEVNGQVVGAEHVGQEFTEDYYMWGRPSAYHYNVYLEDEEGNQTYTDGTEFPGIGSGSNNYAPSNPDLDARVQEDMENFLAKNPDVKKEDIPTDLLTASGSGLDPDISPASAEIQIPRIVKASGLSEDTVRDIISQNTEGKLLGIFGEETVNVLGVNIGIYEAMESASSDAE</sequence>
<keyword evidence="4 11" id="KW-0812">Transmembrane</keyword>
<keyword evidence="7 11" id="KW-0630">Potassium</keyword>
<dbReference type="KEGG" id="sman:C12CBH8_07010"/>
<dbReference type="AlphaFoldDB" id="A0A7I8D2W8"/>
<dbReference type="RefSeq" id="WP_090266668.1">
    <property type="nucleotide sequence ID" value="NZ_AP023321.1"/>
</dbReference>
<comment type="function">
    <text evidence="11">Part of the high-affinity ATP-driven potassium transport (or Kdp) system, which catalyzes the hydrolysis of ATP coupled with the electrogenic transport of potassium into the cytoplasm. This subunit acts as a catalytic chaperone that increases the ATP-binding affinity of the ATP-hydrolyzing subunit KdpB by the formation of a transient KdpB/KdpC/ATP ternary complex.</text>
</comment>
<evidence type="ECO:0000256" key="11">
    <source>
        <dbReference type="HAMAP-Rule" id="MF_00276"/>
    </source>
</evidence>
<dbReference type="GO" id="GO:0008556">
    <property type="term" value="F:P-type potassium transmembrane transporter activity"/>
    <property type="evidence" value="ECO:0007669"/>
    <property type="project" value="InterPro"/>
</dbReference>
<evidence type="ECO:0000256" key="1">
    <source>
        <dbReference type="ARBA" id="ARBA00022448"/>
    </source>
</evidence>
<evidence type="ECO:0000256" key="4">
    <source>
        <dbReference type="ARBA" id="ARBA00022692"/>
    </source>
</evidence>
<dbReference type="Proteomes" id="UP000593890">
    <property type="component" value="Chromosome"/>
</dbReference>
<dbReference type="Pfam" id="PF02669">
    <property type="entry name" value="KdpC"/>
    <property type="match status" value="1"/>
</dbReference>
<keyword evidence="10 11" id="KW-0472">Membrane</keyword>
<dbReference type="PANTHER" id="PTHR30042">
    <property type="entry name" value="POTASSIUM-TRANSPORTING ATPASE C CHAIN"/>
    <property type="match status" value="1"/>
</dbReference>
<protein>
    <recommendedName>
        <fullName evidence="11">Potassium-transporting ATPase KdpC subunit</fullName>
    </recommendedName>
    <alternativeName>
        <fullName evidence="11">ATP phosphohydrolase [potassium-transporting] C chain</fullName>
    </alternativeName>
    <alternativeName>
        <fullName evidence="11">Potassium-binding and translocating subunit C</fullName>
    </alternativeName>
    <alternativeName>
        <fullName evidence="11">Potassium-translocating ATPase C chain</fullName>
    </alternativeName>
</protein>
<evidence type="ECO:0000313" key="12">
    <source>
        <dbReference type="EMBL" id="BCI60062.1"/>
    </source>
</evidence>
<dbReference type="EMBL" id="AP023321">
    <property type="protein sequence ID" value="BCI60062.1"/>
    <property type="molecule type" value="Genomic_DNA"/>
</dbReference>
<reference evidence="13" key="1">
    <citation type="submission" date="2020-07" db="EMBL/GenBank/DDBJ databases">
        <title>Complete genome sequencing of Clostridia bacterium strain 12CBH8.</title>
        <authorList>
            <person name="Sakamoto M."/>
            <person name="Murakami T."/>
            <person name="Mori H."/>
        </authorList>
    </citation>
    <scope>NUCLEOTIDE SEQUENCE [LARGE SCALE GENOMIC DNA]</scope>
    <source>
        <strain evidence="13">12CBH8</strain>
    </source>
</reference>
<comment type="subcellular location">
    <subcellularLocation>
        <location evidence="11">Cell membrane</location>
        <topology evidence="11">Single-pass membrane protein</topology>
    </subcellularLocation>
</comment>
<dbReference type="GO" id="GO:0005886">
    <property type="term" value="C:plasma membrane"/>
    <property type="evidence" value="ECO:0007669"/>
    <property type="project" value="UniProtKB-SubCell"/>
</dbReference>
<organism evidence="12 13">
    <name type="scientific">Solibaculum mannosilyticum</name>
    <dbReference type="NCBI Taxonomy" id="2780922"/>
    <lineage>
        <taxon>Bacteria</taxon>
        <taxon>Bacillati</taxon>
        <taxon>Bacillota</taxon>
        <taxon>Clostridia</taxon>
        <taxon>Eubacteriales</taxon>
        <taxon>Oscillospiraceae</taxon>
        <taxon>Solibaculum</taxon>
    </lineage>
</organism>
<dbReference type="GO" id="GO:0005524">
    <property type="term" value="F:ATP binding"/>
    <property type="evidence" value="ECO:0007669"/>
    <property type="project" value="UniProtKB-UniRule"/>
</dbReference>
<evidence type="ECO:0000313" key="13">
    <source>
        <dbReference type="Proteomes" id="UP000593890"/>
    </source>
</evidence>
<evidence type="ECO:0000256" key="3">
    <source>
        <dbReference type="ARBA" id="ARBA00022538"/>
    </source>
</evidence>
<comment type="subunit">
    <text evidence="11">The system is composed of three essential subunits: KdpA, KdpB and KdpC.</text>
</comment>
<keyword evidence="2 11" id="KW-1003">Cell membrane</keyword>